<proteinExistence type="inferred from homology"/>
<protein>
    <submittedName>
        <fullName evidence="2">SPI2A-like protein</fullName>
    </submittedName>
</protein>
<dbReference type="EMBL" id="CP111013">
    <property type="protein sequence ID" value="WAQ97232.1"/>
    <property type="molecule type" value="Genomic_DNA"/>
</dbReference>
<dbReference type="Gene3D" id="2.80.10.70">
    <property type="entry name" value="Spindlin/Ssty"/>
    <property type="match status" value="1"/>
</dbReference>
<dbReference type="InterPro" id="IPR042567">
    <property type="entry name" value="SPIN/Ssty_sf"/>
</dbReference>
<gene>
    <name evidence="2" type="ORF">MAR_029922</name>
</gene>
<dbReference type="Pfam" id="PF02513">
    <property type="entry name" value="Spin-Ssty"/>
    <property type="match status" value="1"/>
</dbReference>
<accession>A0ABY7DKK9</accession>
<evidence type="ECO:0000313" key="2">
    <source>
        <dbReference type="EMBL" id="WAQ97232.1"/>
    </source>
</evidence>
<dbReference type="Proteomes" id="UP001164746">
    <property type="component" value="Chromosome 2"/>
</dbReference>
<keyword evidence="3" id="KW-1185">Reference proteome</keyword>
<evidence type="ECO:0000313" key="3">
    <source>
        <dbReference type="Proteomes" id="UP001164746"/>
    </source>
</evidence>
<reference evidence="2" key="1">
    <citation type="submission" date="2022-11" db="EMBL/GenBank/DDBJ databases">
        <title>Centuries of genome instability and evolution in soft-shell clam transmissible cancer (bioRxiv).</title>
        <authorList>
            <person name="Hart S.F.M."/>
            <person name="Yonemitsu M.A."/>
            <person name="Giersch R.M."/>
            <person name="Beal B.F."/>
            <person name="Arriagada G."/>
            <person name="Davis B.W."/>
            <person name="Ostrander E.A."/>
            <person name="Goff S.P."/>
            <person name="Metzger M.J."/>
        </authorList>
    </citation>
    <scope>NUCLEOTIDE SEQUENCE</scope>
    <source>
        <strain evidence="2">MELC-2E11</strain>
        <tissue evidence="2">Siphon/mantle</tissue>
    </source>
</reference>
<sequence>MSKTTGNRNIPLTVEELTENVKKMVRKAYEIDTVRNPDEQVLVGRNVKHAFMVQDGEHAEKTWYIGRVISQVPGFPSWFNIKYSGDRSVYSYELLRELKNGDLKLLL</sequence>
<name>A0ABY7DKK9_MYAAR</name>
<organism evidence="2 3">
    <name type="scientific">Mya arenaria</name>
    <name type="common">Soft-shell clam</name>
    <dbReference type="NCBI Taxonomy" id="6604"/>
    <lineage>
        <taxon>Eukaryota</taxon>
        <taxon>Metazoa</taxon>
        <taxon>Spiralia</taxon>
        <taxon>Lophotrochozoa</taxon>
        <taxon>Mollusca</taxon>
        <taxon>Bivalvia</taxon>
        <taxon>Autobranchia</taxon>
        <taxon>Heteroconchia</taxon>
        <taxon>Euheterodonta</taxon>
        <taxon>Imparidentia</taxon>
        <taxon>Neoheterodontei</taxon>
        <taxon>Myida</taxon>
        <taxon>Myoidea</taxon>
        <taxon>Myidae</taxon>
        <taxon>Mya</taxon>
    </lineage>
</organism>
<dbReference type="InterPro" id="IPR003671">
    <property type="entry name" value="SPIN/Ssty"/>
</dbReference>
<evidence type="ECO:0000256" key="1">
    <source>
        <dbReference type="ARBA" id="ARBA00009467"/>
    </source>
</evidence>
<comment type="similarity">
    <text evidence="1">Belongs to the SPIN/STSY family.</text>
</comment>